<evidence type="ECO:0000313" key="2">
    <source>
        <dbReference type="EMBL" id="KAI5438820.1"/>
    </source>
</evidence>
<feature type="domain" description="MULE transposase" evidence="1">
    <location>
        <begin position="124"/>
        <end position="201"/>
    </location>
</feature>
<accession>A0A9D4YJI7</accession>
<protein>
    <recommendedName>
        <fullName evidence="1">MULE transposase domain-containing protein</fullName>
    </recommendedName>
</protein>
<comment type="caution">
    <text evidence="2">The sequence shown here is derived from an EMBL/GenBank/DDBJ whole genome shotgun (WGS) entry which is preliminary data.</text>
</comment>
<reference evidence="2 3" key="1">
    <citation type="journal article" date="2022" name="Nat. Genet.">
        <title>Improved pea reference genome and pan-genome highlight genomic features and evolutionary characteristics.</title>
        <authorList>
            <person name="Yang T."/>
            <person name="Liu R."/>
            <person name="Luo Y."/>
            <person name="Hu S."/>
            <person name="Wang D."/>
            <person name="Wang C."/>
            <person name="Pandey M.K."/>
            <person name="Ge S."/>
            <person name="Xu Q."/>
            <person name="Li N."/>
            <person name="Li G."/>
            <person name="Huang Y."/>
            <person name="Saxena R.K."/>
            <person name="Ji Y."/>
            <person name="Li M."/>
            <person name="Yan X."/>
            <person name="He Y."/>
            <person name="Liu Y."/>
            <person name="Wang X."/>
            <person name="Xiang C."/>
            <person name="Varshney R.K."/>
            <person name="Ding H."/>
            <person name="Gao S."/>
            <person name="Zong X."/>
        </authorList>
    </citation>
    <scope>NUCLEOTIDE SEQUENCE [LARGE SCALE GENOMIC DNA]</scope>
    <source>
        <strain evidence="2 3">cv. Zhongwan 6</strain>
    </source>
</reference>
<organism evidence="2 3">
    <name type="scientific">Pisum sativum</name>
    <name type="common">Garden pea</name>
    <name type="synonym">Lathyrus oleraceus</name>
    <dbReference type="NCBI Taxonomy" id="3888"/>
    <lineage>
        <taxon>Eukaryota</taxon>
        <taxon>Viridiplantae</taxon>
        <taxon>Streptophyta</taxon>
        <taxon>Embryophyta</taxon>
        <taxon>Tracheophyta</taxon>
        <taxon>Spermatophyta</taxon>
        <taxon>Magnoliopsida</taxon>
        <taxon>eudicotyledons</taxon>
        <taxon>Gunneridae</taxon>
        <taxon>Pentapetalae</taxon>
        <taxon>rosids</taxon>
        <taxon>fabids</taxon>
        <taxon>Fabales</taxon>
        <taxon>Fabaceae</taxon>
        <taxon>Papilionoideae</taxon>
        <taxon>50 kb inversion clade</taxon>
        <taxon>NPAAA clade</taxon>
        <taxon>Hologalegina</taxon>
        <taxon>IRL clade</taxon>
        <taxon>Fabeae</taxon>
        <taxon>Lathyrus</taxon>
    </lineage>
</organism>
<dbReference type="Pfam" id="PF10551">
    <property type="entry name" value="MULE"/>
    <property type="match status" value="1"/>
</dbReference>
<dbReference type="AlphaFoldDB" id="A0A9D4YJI7"/>
<evidence type="ECO:0000313" key="3">
    <source>
        <dbReference type="Proteomes" id="UP001058974"/>
    </source>
</evidence>
<dbReference type="InterPro" id="IPR018289">
    <property type="entry name" value="MULE_transposase_dom"/>
</dbReference>
<evidence type="ECO:0000259" key="1">
    <source>
        <dbReference type="Pfam" id="PF10551"/>
    </source>
</evidence>
<gene>
    <name evidence="2" type="ORF">KIW84_024518</name>
</gene>
<dbReference type="PANTHER" id="PTHR31973:SF195">
    <property type="entry name" value="MUDR FAMILY TRANSPOSASE"/>
    <property type="match status" value="1"/>
</dbReference>
<dbReference type="EMBL" id="JAMSHJ010000002">
    <property type="protein sequence ID" value="KAI5438820.1"/>
    <property type="molecule type" value="Genomic_DNA"/>
</dbReference>
<dbReference type="Gramene" id="Psat02G0451800-T1">
    <property type="protein sequence ID" value="KAI5438820.1"/>
    <property type="gene ID" value="KIW84_024518"/>
</dbReference>
<sequence length="205" mass="23602">MQLSADFRVDRTDALRYRVYYSNEQLLFRLSASYRKRGESWEIGSMGPDHTCMLTNPMQDHRKLSYQLICDEILSIIGDNPSLKLETLPVYTPDGMCAIGNEIFHRLFWAYQPCIIGFYFCKPIIQIDGTWLYGKYKETLLMAVSQDGNNNIFPIAFALVEGETAEGWSFFLRNLQLHVAPQPNLCLISDRHPSIISAYNNIDND</sequence>
<proteinExistence type="predicted"/>
<dbReference type="Proteomes" id="UP001058974">
    <property type="component" value="Chromosome 2"/>
</dbReference>
<dbReference type="PANTHER" id="PTHR31973">
    <property type="entry name" value="POLYPROTEIN, PUTATIVE-RELATED"/>
    <property type="match status" value="1"/>
</dbReference>
<keyword evidence="3" id="KW-1185">Reference proteome</keyword>
<name>A0A9D4YJI7_PEA</name>